<comment type="caution">
    <text evidence="10">The sequence shown here is derived from an EMBL/GenBank/DDBJ whole genome shotgun (WGS) entry which is preliminary data.</text>
</comment>
<evidence type="ECO:0000256" key="5">
    <source>
        <dbReference type="ARBA" id="ARBA00023016"/>
    </source>
</evidence>
<feature type="region of interest" description="Disordered" evidence="8">
    <location>
        <begin position="448"/>
        <end position="467"/>
    </location>
</feature>
<feature type="region of interest" description="Disordered" evidence="8">
    <location>
        <begin position="235"/>
        <end position="295"/>
    </location>
</feature>
<evidence type="ECO:0000256" key="2">
    <source>
        <dbReference type="ARBA" id="ARBA00007112"/>
    </source>
</evidence>
<dbReference type="Pfam" id="PF13945">
    <property type="entry name" value="NST1"/>
    <property type="match status" value="1"/>
</dbReference>
<evidence type="ECO:0000256" key="1">
    <source>
        <dbReference type="ARBA" id="ARBA00004496"/>
    </source>
</evidence>
<feature type="region of interest" description="Disordered" evidence="8">
    <location>
        <begin position="156"/>
        <end position="193"/>
    </location>
</feature>
<organism evidence="10 11">
    <name type="scientific">Psilocybe cf. subviscida</name>
    <dbReference type="NCBI Taxonomy" id="2480587"/>
    <lineage>
        <taxon>Eukaryota</taxon>
        <taxon>Fungi</taxon>
        <taxon>Dikarya</taxon>
        <taxon>Basidiomycota</taxon>
        <taxon>Agaricomycotina</taxon>
        <taxon>Agaricomycetes</taxon>
        <taxon>Agaricomycetidae</taxon>
        <taxon>Agaricales</taxon>
        <taxon>Agaricineae</taxon>
        <taxon>Strophariaceae</taxon>
        <taxon>Psilocybe</taxon>
    </lineage>
</organism>
<dbReference type="EMBL" id="JAACJJ010000002">
    <property type="protein sequence ID" value="KAF5329502.1"/>
    <property type="molecule type" value="Genomic_DNA"/>
</dbReference>
<feature type="transmembrane region" description="Helical" evidence="9">
    <location>
        <begin position="375"/>
        <end position="406"/>
    </location>
</feature>
<dbReference type="InterPro" id="IPR025279">
    <property type="entry name" value="NST1"/>
</dbReference>
<protein>
    <recommendedName>
        <fullName evidence="3 7">Stress response protein NST1</fullName>
    </recommendedName>
</protein>
<evidence type="ECO:0000313" key="10">
    <source>
        <dbReference type="EMBL" id="KAF5329502.1"/>
    </source>
</evidence>
<keyword evidence="9" id="KW-0812">Transmembrane</keyword>
<proteinExistence type="inferred from homology"/>
<reference evidence="10 11" key="1">
    <citation type="journal article" date="2020" name="ISME J.">
        <title>Uncovering the hidden diversity of litter-decomposition mechanisms in mushroom-forming fungi.</title>
        <authorList>
            <person name="Floudas D."/>
            <person name="Bentzer J."/>
            <person name="Ahren D."/>
            <person name="Johansson T."/>
            <person name="Persson P."/>
            <person name="Tunlid A."/>
        </authorList>
    </citation>
    <scope>NUCLEOTIDE SEQUENCE [LARGE SCALE GENOMIC DNA]</scope>
    <source>
        <strain evidence="10 11">CBS 101986</strain>
    </source>
</reference>
<comment type="subcellular location">
    <subcellularLocation>
        <location evidence="1 7">Cytoplasm</location>
    </subcellularLocation>
</comment>
<dbReference type="OrthoDB" id="21629at2759"/>
<comment type="function">
    <text evidence="7">May act as a negative regulator of salt tolerance.</text>
</comment>
<evidence type="ECO:0000256" key="9">
    <source>
        <dbReference type="SAM" id="Phobius"/>
    </source>
</evidence>
<dbReference type="Proteomes" id="UP000567179">
    <property type="component" value="Unassembled WGS sequence"/>
</dbReference>
<feature type="compositionally biased region" description="Acidic residues" evidence="8">
    <location>
        <begin position="264"/>
        <end position="290"/>
    </location>
</feature>
<keyword evidence="9" id="KW-1133">Transmembrane helix</keyword>
<sequence>MLPSSFIERAPVPYPPAVPLQPLYPSPATFPSSGLTVAQKGKGNANKIWSTSMTEERERIKDFWLGLGDQERRNLVKIEKDTVLKKMKEQQKHSCSCFVCVRKRNAIEEELEVLYDAYYEELDQYANYQQRYVSSGGTIPPPPGPGPFPGSVELDKDGADDRIAPNAQPIPPSRGGAVRAPADGRRNVAGQGRDGLFNIGSSLTVTGPGNILTVADDLLENDGQKFLEMMEQLAERRMQREEDAAANVEDESEEESERGGSDINGDDGDDVGSEEEDEEDEEDDEEEMMTEEQKIEEGKRMFSIFAARMFEQRVLQAYRQKEGTYMQILRELHEEDDEYIPHPQPTRQNSMQLPAELEEKSTQDREMKNLGRWEFWINLWAVCRVVFSTVLVASSIMLVVFSVMLFSVMAVTPLTKVTMNYSSVVFTAIGIIPVIWYMTRGKYIYHGAPNPPEEGEERETSSAVARR</sequence>
<evidence type="ECO:0000256" key="4">
    <source>
        <dbReference type="ARBA" id="ARBA00022490"/>
    </source>
</evidence>
<evidence type="ECO:0000256" key="8">
    <source>
        <dbReference type="SAM" id="MobiDB-lite"/>
    </source>
</evidence>
<keyword evidence="9" id="KW-0472">Membrane</keyword>
<dbReference type="AlphaFoldDB" id="A0A8H5FAI1"/>
<keyword evidence="6 7" id="KW-0175">Coiled coil</keyword>
<keyword evidence="4 7" id="KW-0963">Cytoplasm</keyword>
<keyword evidence="5 7" id="KW-0346">Stress response</keyword>
<accession>A0A8H5FAI1</accession>
<evidence type="ECO:0000256" key="7">
    <source>
        <dbReference type="RuleBase" id="RU049441"/>
    </source>
</evidence>
<evidence type="ECO:0000313" key="11">
    <source>
        <dbReference type="Proteomes" id="UP000567179"/>
    </source>
</evidence>
<name>A0A8H5FAI1_9AGAR</name>
<gene>
    <name evidence="10" type="ORF">D9619_009087</name>
</gene>
<keyword evidence="11" id="KW-1185">Reference proteome</keyword>
<dbReference type="GO" id="GO:0005737">
    <property type="term" value="C:cytoplasm"/>
    <property type="evidence" value="ECO:0007669"/>
    <property type="project" value="UniProtKB-SubCell"/>
</dbReference>
<comment type="similarity">
    <text evidence="2 7">Belongs to the NST1 family.</text>
</comment>
<feature type="transmembrane region" description="Helical" evidence="9">
    <location>
        <begin position="418"/>
        <end position="438"/>
    </location>
</feature>
<evidence type="ECO:0000256" key="3">
    <source>
        <dbReference type="ARBA" id="ARBA00020733"/>
    </source>
</evidence>
<evidence type="ECO:0000256" key="6">
    <source>
        <dbReference type="ARBA" id="ARBA00023054"/>
    </source>
</evidence>